<proteinExistence type="predicted"/>
<dbReference type="Proteomes" id="UP000722485">
    <property type="component" value="Unassembled WGS sequence"/>
</dbReference>
<gene>
    <name evidence="1" type="ORF">G7Z17_g10344</name>
</gene>
<protein>
    <submittedName>
        <fullName evidence="1">Uncharacterized protein</fullName>
    </submittedName>
</protein>
<keyword evidence="2" id="KW-1185">Reference proteome</keyword>
<evidence type="ECO:0000313" key="1">
    <source>
        <dbReference type="EMBL" id="KAF7543934.1"/>
    </source>
</evidence>
<dbReference type="EMBL" id="JAANBB010000331">
    <property type="protein sequence ID" value="KAF7543934.1"/>
    <property type="molecule type" value="Genomic_DNA"/>
</dbReference>
<evidence type="ECO:0000313" key="2">
    <source>
        <dbReference type="Proteomes" id="UP000722485"/>
    </source>
</evidence>
<comment type="caution">
    <text evidence="1">The sequence shown here is derived from an EMBL/GenBank/DDBJ whole genome shotgun (WGS) entry which is preliminary data.</text>
</comment>
<dbReference type="OrthoDB" id="10465014at2759"/>
<sequence>MSGDGKDGKGGNGDKDIKELIAEMTADLPADFSTLFQSRKPLPIDIQIGVNGILDHLKYITMNLSADWTQVVDVGTVSLWAATRDGSSFELKPTVPFLKDFLKKLFESEHTSGYLSKKCKGVEVCFMWRTADQPGLEDWTPPCDDE</sequence>
<organism evidence="1 2">
    <name type="scientific">Cylindrodendrum hubeiense</name>
    <dbReference type="NCBI Taxonomy" id="595255"/>
    <lineage>
        <taxon>Eukaryota</taxon>
        <taxon>Fungi</taxon>
        <taxon>Dikarya</taxon>
        <taxon>Ascomycota</taxon>
        <taxon>Pezizomycotina</taxon>
        <taxon>Sordariomycetes</taxon>
        <taxon>Hypocreomycetidae</taxon>
        <taxon>Hypocreales</taxon>
        <taxon>Nectriaceae</taxon>
        <taxon>Cylindrodendrum</taxon>
    </lineage>
</organism>
<accession>A0A9P5LBB4</accession>
<name>A0A9P5LBB4_9HYPO</name>
<dbReference type="AlphaFoldDB" id="A0A9P5LBB4"/>
<reference evidence="1" key="1">
    <citation type="submission" date="2020-03" db="EMBL/GenBank/DDBJ databases">
        <title>Draft Genome Sequence of Cylindrodendrum hubeiense.</title>
        <authorList>
            <person name="Buettner E."/>
            <person name="Kellner H."/>
        </authorList>
    </citation>
    <scope>NUCLEOTIDE SEQUENCE</scope>
    <source>
        <strain evidence="1">IHI 201604</strain>
    </source>
</reference>